<evidence type="ECO:0000256" key="2">
    <source>
        <dbReference type="ARBA" id="ARBA00022980"/>
    </source>
</evidence>
<dbReference type="AlphaFoldDB" id="A0A7S3IKI9"/>
<keyword evidence="3" id="KW-0687">Ribonucleoprotein</keyword>
<dbReference type="GO" id="GO:0005762">
    <property type="term" value="C:mitochondrial large ribosomal subunit"/>
    <property type="evidence" value="ECO:0007669"/>
    <property type="project" value="TreeGrafter"/>
</dbReference>
<dbReference type="SUPFAM" id="SSF141091">
    <property type="entry name" value="L21p-like"/>
    <property type="match status" value="1"/>
</dbReference>
<gene>
    <name evidence="5" type="ORF">SINC0208_LOCUS6727</name>
</gene>
<dbReference type="EMBL" id="HBIH01016409">
    <property type="protein sequence ID" value="CAE0326101.1"/>
    <property type="molecule type" value="Transcribed_RNA"/>
</dbReference>
<dbReference type="GO" id="GO:0003735">
    <property type="term" value="F:structural constituent of ribosome"/>
    <property type="evidence" value="ECO:0007669"/>
    <property type="project" value="InterPro"/>
</dbReference>
<dbReference type="HAMAP" id="MF_01363">
    <property type="entry name" value="Ribosomal_bL21"/>
    <property type="match status" value="1"/>
</dbReference>
<accession>A0A7S3IKI9</accession>
<protein>
    <recommendedName>
        <fullName evidence="4">Large ribosomal subunit protein bL21m</fullName>
    </recommendedName>
</protein>
<dbReference type="PANTHER" id="PTHR21349">
    <property type="entry name" value="50S RIBOSOMAL PROTEIN L21"/>
    <property type="match status" value="1"/>
</dbReference>
<evidence type="ECO:0000256" key="1">
    <source>
        <dbReference type="ARBA" id="ARBA00008563"/>
    </source>
</evidence>
<dbReference type="NCBIfam" id="TIGR00061">
    <property type="entry name" value="L21"/>
    <property type="match status" value="1"/>
</dbReference>
<evidence type="ECO:0000256" key="4">
    <source>
        <dbReference type="ARBA" id="ARBA00044129"/>
    </source>
</evidence>
<dbReference type="InterPro" id="IPR036164">
    <property type="entry name" value="bL21-like_sf"/>
</dbReference>
<dbReference type="GO" id="GO:0006412">
    <property type="term" value="P:translation"/>
    <property type="evidence" value="ECO:0007669"/>
    <property type="project" value="InterPro"/>
</dbReference>
<reference evidence="5" key="1">
    <citation type="submission" date="2021-01" db="EMBL/GenBank/DDBJ databases">
        <authorList>
            <person name="Corre E."/>
            <person name="Pelletier E."/>
            <person name="Niang G."/>
            <person name="Scheremetjew M."/>
            <person name="Finn R."/>
            <person name="Kale V."/>
            <person name="Holt S."/>
            <person name="Cochrane G."/>
            <person name="Meng A."/>
            <person name="Brown T."/>
            <person name="Cohen L."/>
        </authorList>
    </citation>
    <scope>NUCLEOTIDE SEQUENCE</scope>
    <source>
        <strain evidence="5">S3</strain>
    </source>
</reference>
<keyword evidence="2" id="KW-0689">Ribosomal protein</keyword>
<evidence type="ECO:0000313" key="5">
    <source>
        <dbReference type="EMBL" id="CAE0326101.1"/>
    </source>
</evidence>
<proteinExistence type="inferred from homology"/>
<dbReference type="InterPro" id="IPR001787">
    <property type="entry name" value="Ribosomal_bL21"/>
</dbReference>
<dbReference type="InterPro" id="IPR028909">
    <property type="entry name" value="bL21-like"/>
</dbReference>
<evidence type="ECO:0000256" key="3">
    <source>
        <dbReference type="ARBA" id="ARBA00023274"/>
    </source>
</evidence>
<sequence>MQMTAQPQMRMFSKYFEELDKASFEDIDATYMHNKEYLRLMNHWKAPLEKKRLRRLRKEANPPEIVPPAENPDGVLTVHDAQQGVTLPPHPYKIFAVVNVKGMQMRVIKDTRVLIEDLGEDYSVGQQIVLEDVLMVGTADYTCLGRPSVGNARVLATIEEKTRSTKAIIFKKRRRKGYQKSQGHKQTMMVLRIDQVEHNIDETDLERMQQQGDLKLQEASDLQGYFRDH</sequence>
<comment type="similarity">
    <text evidence="1">Belongs to the bacterial ribosomal protein bL21 family.</text>
</comment>
<name>A0A7S3IKI9_9SPIT</name>
<dbReference type="PANTHER" id="PTHR21349:SF0">
    <property type="entry name" value="LARGE RIBOSOMAL SUBUNIT PROTEIN BL21M"/>
    <property type="match status" value="1"/>
</dbReference>
<dbReference type="Pfam" id="PF00829">
    <property type="entry name" value="Ribosomal_L21p"/>
    <property type="match status" value="1"/>
</dbReference>
<dbReference type="GO" id="GO:0003723">
    <property type="term" value="F:RNA binding"/>
    <property type="evidence" value="ECO:0007669"/>
    <property type="project" value="InterPro"/>
</dbReference>
<organism evidence="5">
    <name type="scientific">Strombidium inclinatum</name>
    <dbReference type="NCBI Taxonomy" id="197538"/>
    <lineage>
        <taxon>Eukaryota</taxon>
        <taxon>Sar</taxon>
        <taxon>Alveolata</taxon>
        <taxon>Ciliophora</taxon>
        <taxon>Intramacronucleata</taxon>
        <taxon>Spirotrichea</taxon>
        <taxon>Oligotrichia</taxon>
        <taxon>Strombidiidae</taxon>
        <taxon>Strombidium</taxon>
    </lineage>
</organism>